<dbReference type="GO" id="GO:0005509">
    <property type="term" value="F:calcium ion binding"/>
    <property type="evidence" value="ECO:0007669"/>
    <property type="project" value="InterPro"/>
</dbReference>
<dbReference type="EMBL" id="GG663749">
    <property type="protein sequence ID" value="EEH52171.1"/>
    <property type="molecule type" value="Genomic_DNA"/>
</dbReference>
<keyword evidence="1" id="KW-0106">Calcium</keyword>
<dbReference type="SMART" id="SM00054">
    <property type="entry name" value="EFh"/>
    <property type="match status" value="2"/>
</dbReference>
<gene>
    <name evidence="4" type="ORF">MICPUCDRAFT_53457</name>
</gene>
<dbReference type="KEGG" id="mpp:MICPUCDRAFT_53457"/>
<accession>C1N6V7</accession>
<dbReference type="GeneID" id="9689062"/>
<feature type="region of interest" description="Disordered" evidence="2">
    <location>
        <begin position="1"/>
        <end position="33"/>
    </location>
</feature>
<dbReference type="SUPFAM" id="SSF47473">
    <property type="entry name" value="EF-hand"/>
    <property type="match status" value="1"/>
</dbReference>
<sequence>MGCGASSIEVVPEGPRALTPNASKDANTARVKPSASDDVDALLSVTKPKSREAKTFKAQIKTAAFTAVPSGGGASFLECFRPLTTNDAVSRSKRDAAWQRADPNYNGHLSLAETDGWILQTLVDARGGDDGETIWRAFRPSYIRAFNDAKDVMANKPVGGGGGAEYDDYVQRPEFRLLCAYLCAYAEMYHAFAEIDGGGGEGATTRKDDDRRMTADEFVAGYAAALGPGPFVAFDHPLDEPGMRAVFAEMDANGKGKVSLKEWCAFIEKKEIEKNGKYAIVLSKAASEDPRRRAGVVTDAGWKETIKTQTRPAITSDGLTAFKRTFERYASPSDGAVGARDEGWSRADPNGNGHLSLAEVDGWVKDELQNARSDDDGETIWRAFRPSYIRAFNDAKDVMANKPVGSGGIAEYDDYVQRSEFRLLCAYLCAYAEMYNAFAAVDGGGRGVATDDDRRVTVEEFTAAYETLGALPFVAFESGADPAEVFNAMDADGKGMVLLAEWCAFIEKMEIRKGGAFAETLSKGEIDSRAM</sequence>
<feature type="domain" description="EF-hand" evidence="3">
    <location>
        <begin position="238"/>
        <end position="273"/>
    </location>
</feature>
<dbReference type="PROSITE" id="PS00018">
    <property type="entry name" value="EF_HAND_1"/>
    <property type="match status" value="1"/>
</dbReference>
<dbReference type="Pfam" id="PF13202">
    <property type="entry name" value="EF-hand_5"/>
    <property type="match status" value="1"/>
</dbReference>
<evidence type="ECO:0000313" key="4">
    <source>
        <dbReference type="EMBL" id="EEH52171.1"/>
    </source>
</evidence>
<reference evidence="4 5" key="1">
    <citation type="journal article" date="2009" name="Science">
        <title>Green evolution and dynamic adaptations revealed by genomes of the marine picoeukaryotes Micromonas.</title>
        <authorList>
            <person name="Worden A.Z."/>
            <person name="Lee J.H."/>
            <person name="Mock T."/>
            <person name="Rouze P."/>
            <person name="Simmons M.P."/>
            <person name="Aerts A.L."/>
            <person name="Allen A.E."/>
            <person name="Cuvelier M.L."/>
            <person name="Derelle E."/>
            <person name="Everett M.V."/>
            <person name="Foulon E."/>
            <person name="Grimwood J."/>
            <person name="Gundlach H."/>
            <person name="Henrissat B."/>
            <person name="Napoli C."/>
            <person name="McDonald S.M."/>
            <person name="Parker M.S."/>
            <person name="Rombauts S."/>
            <person name="Salamov A."/>
            <person name="Von Dassow P."/>
            <person name="Badger J.H."/>
            <person name="Coutinho P.M."/>
            <person name="Demir E."/>
            <person name="Dubchak I."/>
            <person name="Gentemann C."/>
            <person name="Eikrem W."/>
            <person name="Gready J.E."/>
            <person name="John U."/>
            <person name="Lanier W."/>
            <person name="Lindquist E.A."/>
            <person name="Lucas S."/>
            <person name="Mayer K.F."/>
            <person name="Moreau H."/>
            <person name="Not F."/>
            <person name="Otillar R."/>
            <person name="Panaud O."/>
            <person name="Pangilinan J."/>
            <person name="Paulsen I."/>
            <person name="Piegu B."/>
            <person name="Poliakov A."/>
            <person name="Robbens S."/>
            <person name="Schmutz J."/>
            <person name="Toulza E."/>
            <person name="Wyss T."/>
            <person name="Zelensky A."/>
            <person name="Zhou K."/>
            <person name="Armbrust E.V."/>
            <person name="Bhattacharya D."/>
            <person name="Goodenough U.W."/>
            <person name="Van de Peer Y."/>
            <person name="Grigoriev I.V."/>
        </authorList>
    </citation>
    <scope>NUCLEOTIDE SEQUENCE [LARGE SCALE GENOMIC DNA]</scope>
    <source>
        <strain evidence="4 5">CCMP1545</strain>
    </source>
</reference>
<evidence type="ECO:0000313" key="5">
    <source>
        <dbReference type="Proteomes" id="UP000001876"/>
    </source>
</evidence>
<dbReference type="AlphaFoldDB" id="C1N6V7"/>
<dbReference type="Proteomes" id="UP000001876">
    <property type="component" value="Unassembled WGS sequence"/>
</dbReference>
<protein>
    <submittedName>
        <fullName evidence="4">Predicted protein</fullName>
    </submittedName>
</protein>
<organism evidence="5">
    <name type="scientific">Micromonas pusilla (strain CCMP1545)</name>
    <name type="common">Picoplanktonic green alga</name>
    <dbReference type="NCBI Taxonomy" id="564608"/>
    <lineage>
        <taxon>Eukaryota</taxon>
        <taxon>Viridiplantae</taxon>
        <taxon>Chlorophyta</taxon>
        <taxon>Mamiellophyceae</taxon>
        <taxon>Mamiellales</taxon>
        <taxon>Mamiellaceae</taxon>
        <taxon>Micromonas</taxon>
    </lineage>
</organism>
<dbReference type="OrthoDB" id="26525at2759"/>
<proteinExistence type="predicted"/>
<dbReference type="RefSeq" id="XP_003063798.1">
    <property type="nucleotide sequence ID" value="XM_003063752.1"/>
</dbReference>
<evidence type="ECO:0000256" key="2">
    <source>
        <dbReference type="SAM" id="MobiDB-lite"/>
    </source>
</evidence>
<evidence type="ECO:0000259" key="3">
    <source>
        <dbReference type="PROSITE" id="PS50222"/>
    </source>
</evidence>
<name>C1N6V7_MICPC</name>
<dbReference type="Gene3D" id="1.10.238.10">
    <property type="entry name" value="EF-hand"/>
    <property type="match status" value="4"/>
</dbReference>
<keyword evidence="5" id="KW-1185">Reference proteome</keyword>
<dbReference type="InterPro" id="IPR018247">
    <property type="entry name" value="EF_Hand_1_Ca_BS"/>
</dbReference>
<dbReference type="InterPro" id="IPR011992">
    <property type="entry name" value="EF-hand-dom_pair"/>
</dbReference>
<evidence type="ECO:0000256" key="1">
    <source>
        <dbReference type="ARBA" id="ARBA00022837"/>
    </source>
</evidence>
<feature type="domain" description="EF-hand" evidence="3">
    <location>
        <begin position="477"/>
        <end position="512"/>
    </location>
</feature>
<dbReference type="InterPro" id="IPR002048">
    <property type="entry name" value="EF_hand_dom"/>
</dbReference>
<dbReference type="PROSITE" id="PS50222">
    <property type="entry name" value="EF_HAND_2"/>
    <property type="match status" value="2"/>
</dbReference>
<dbReference type="eggNOG" id="ENOG502S14U">
    <property type="taxonomic scope" value="Eukaryota"/>
</dbReference>